<evidence type="ECO:0000256" key="3">
    <source>
        <dbReference type="ARBA" id="ARBA00022630"/>
    </source>
</evidence>
<protein>
    <submittedName>
        <fullName evidence="7">Diguanylate cyclase</fullName>
    </submittedName>
</protein>
<keyword evidence="4" id="KW-0288">FMN</keyword>
<dbReference type="RefSeq" id="WP_223928765.1">
    <property type="nucleotide sequence ID" value="NZ_BPTU01000001.1"/>
</dbReference>
<keyword evidence="5" id="KW-0560">Oxidoreductase</keyword>
<evidence type="ECO:0000256" key="5">
    <source>
        <dbReference type="ARBA" id="ARBA00023002"/>
    </source>
</evidence>
<gene>
    <name evidence="7" type="ORF">PRLR5076_22350</name>
</gene>
<keyword evidence="3" id="KW-0285">Flavoprotein</keyword>
<dbReference type="PANTHER" id="PTHR43673">
    <property type="entry name" value="NAD(P)H NITROREDUCTASE YDGI-RELATED"/>
    <property type="match status" value="1"/>
</dbReference>
<dbReference type="EMBL" id="BPUB01000002">
    <property type="protein sequence ID" value="GJG59384.1"/>
    <property type="molecule type" value="Genomic_DNA"/>
</dbReference>
<feature type="domain" description="Nitroreductase" evidence="6">
    <location>
        <begin position="9"/>
        <end position="159"/>
    </location>
</feature>
<dbReference type="Gene3D" id="3.40.109.10">
    <property type="entry name" value="NADH Oxidase"/>
    <property type="match status" value="1"/>
</dbReference>
<evidence type="ECO:0000256" key="1">
    <source>
        <dbReference type="ARBA" id="ARBA00001917"/>
    </source>
</evidence>
<dbReference type="InterPro" id="IPR000415">
    <property type="entry name" value="Nitroreductase-like"/>
</dbReference>
<sequence length="177" mass="19338">MDAIDMLLHRRSCRQFTDKQISDADLTTVVDCGLAAPTGMNRQSTKIVIVQEPEKIKLLSKLNATIMNTDSDPFYGAPTVCLILTPKVADYNADSMSLNPMKDGSLVIGAMQNAAYALGLGSCWINRCKEMLLLPEGQKILKELGLEDYEGVGCVALGKPKHQASGKKIKPGRVIRW</sequence>
<dbReference type="PANTHER" id="PTHR43673:SF2">
    <property type="entry name" value="NITROREDUCTASE"/>
    <property type="match status" value="1"/>
</dbReference>
<name>A0A9R1CB48_9BACT</name>
<evidence type="ECO:0000256" key="4">
    <source>
        <dbReference type="ARBA" id="ARBA00022643"/>
    </source>
</evidence>
<evidence type="ECO:0000259" key="6">
    <source>
        <dbReference type="Pfam" id="PF00881"/>
    </source>
</evidence>
<keyword evidence="8" id="KW-1185">Reference proteome</keyword>
<comment type="caution">
    <text evidence="7">The sequence shown here is derived from an EMBL/GenBank/DDBJ whole genome shotgun (WGS) entry which is preliminary data.</text>
</comment>
<comment type="similarity">
    <text evidence="2">Belongs to the nitroreductase family.</text>
</comment>
<dbReference type="SUPFAM" id="SSF55469">
    <property type="entry name" value="FMN-dependent nitroreductase-like"/>
    <property type="match status" value="1"/>
</dbReference>
<reference evidence="7" key="1">
    <citation type="journal article" date="2022" name="Int. J. Syst. Evol. Microbiol.">
        <title>Prevotella lacticifex sp. nov., isolated from the rumen of cows.</title>
        <authorList>
            <person name="Shinkai T."/>
            <person name="Ikeyama N."/>
            <person name="Kumagai M."/>
            <person name="Ohmori H."/>
            <person name="Sakamoto M."/>
            <person name="Ohkuma M."/>
            <person name="Mitsumori M."/>
        </authorList>
    </citation>
    <scope>NUCLEOTIDE SEQUENCE</scope>
    <source>
        <strain evidence="7">R5076</strain>
    </source>
</reference>
<evidence type="ECO:0000313" key="7">
    <source>
        <dbReference type="EMBL" id="GJG59384.1"/>
    </source>
</evidence>
<evidence type="ECO:0000313" key="8">
    <source>
        <dbReference type="Proteomes" id="UP000825483"/>
    </source>
</evidence>
<organism evidence="7 8">
    <name type="scientific">Prevotella lacticifex</name>
    <dbReference type="NCBI Taxonomy" id="2854755"/>
    <lineage>
        <taxon>Bacteria</taxon>
        <taxon>Pseudomonadati</taxon>
        <taxon>Bacteroidota</taxon>
        <taxon>Bacteroidia</taxon>
        <taxon>Bacteroidales</taxon>
        <taxon>Prevotellaceae</taxon>
        <taxon>Prevotella</taxon>
    </lineage>
</organism>
<comment type="cofactor">
    <cofactor evidence="1">
        <name>FMN</name>
        <dbReference type="ChEBI" id="CHEBI:58210"/>
    </cofactor>
</comment>
<proteinExistence type="inferred from homology"/>
<dbReference type="GeneID" id="72466574"/>
<dbReference type="Proteomes" id="UP000825483">
    <property type="component" value="Unassembled WGS sequence"/>
</dbReference>
<accession>A0A9R1CB48</accession>
<dbReference type="GO" id="GO:0016491">
    <property type="term" value="F:oxidoreductase activity"/>
    <property type="evidence" value="ECO:0007669"/>
    <property type="project" value="UniProtKB-KW"/>
</dbReference>
<dbReference type="Pfam" id="PF00881">
    <property type="entry name" value="Nitroreductase"/>
    <property type="match status" value="1"/>
</dbReference>
<dbReference type="AlphaFoldDB" id="A0A9R1CB48"/>
<evidence type="ECO:0000256" key="2">
    <source>
        <dbReference type="ARBA" id="ARBA00007118"/>
    </source>
</evidence>
<dbReference type="InterPro" id="IPR029479">
    <property type="entry name" value="Nitroreductase"/>
</dbReference>